<feature type="domain" description="HTH lacI-type" evidence="4">
    <location>
        <begin position="15"/>
        <end position="69"/>
    </location>
</feature>
<dbReference type="InterPro" id="IPR046335">
    <property type="entry name" value="LacI/GalR-like_sensor"/>
</dbReference>
<dbReference type="EMBL" id="JBHLTC010000057">
    <property type="protein sequence ID" value="MFC0629428.1"/>
    <property type="molecule type" value="Genomic_DNA"/>
</dbReference>
<dbReference type="InterPro" id="IPR010982">
    <property type="entry name" value="Lambda_DNA-bd_dom_sf"/>
</dbReference>
<accession>A0ABV6QXQ9</accession>
<keyword evidence="1" id="KW-0805">Transcription regulation</keyword>
<dbReference type="PANTHER" id="PTHR30146:SF109">
    <property type="entry name" value="HTH-TYPE TRANSCRIPTIONAL REGULATOR GALS"/>
    <property type="match status" value="1"/>
</dbReference>
<evidence type="ECO:0000313" key="5">
    <source>
        <dbReference type="EMBL" id="MFC0629428.1"/>
    </source>
</evidence>
<dbReference type="Gene3D" id="1.10.260.40">
    <property type="entry name" value="lambda repressor-like DNA-binding domains"/>
    <property type="match status" value="1"/>
</dbReference>
<organism evidence="5 6">
    <name type="scientific">Kribbella deserti</name>
    <dbReference type="NCBI Taxonomy" id="1926257"/>
    <lineage>
        <taxon>Bacteria</taxon>
        <taxon>Bacillati</taxon>
        <taxon>Actinomycetota</taxon>
        <taxon>Actinomycetes</taxon>
        <taxon>Propionibacteriales</taxon>
        <taxon>Kribbellaceae</taxon>
        <taxon>Kribbella</taxon>
    </lineage>
</organism>
<keyword evidence="3" id="KW-0804">Transcription</keyword>
<dbReference type="Pfam" id="PF13377">
    <property type="entry name" value="Peripla_BP_3"/>
    <property type="match status" value="1"/>
</dbReference>
<keyword evidence="2 5" id="KW-0238">DNA-binding</keyword>
<dbReference type="SMART" id="SM00354">
    <property type="entry name" value="HTH_LACI"/>
    <property type="match status" value="1"/>
</dbReference>
<gene>
    <name evidence="5" type="ORF">ACFFGN_35515</name>
</gene>
<reference evidence="5 6" key="1">
    <citation type="submission" date="2024-09" db="EMBL/GenBank/DDBJ databases">
        <authorList>
            <person name="Sun Q."/>
            <person name="Mori K."/>
        </authorList>
    </citation>
    <scope>NUCLEOTIDE SEQUENCE [LARGE SCALE GENOMIC DNA]</scope>
    <source>
        <strain evidence="5 6">CGMCC 1.15906</strain>
    </source>
</reference>
<dbReference type="SUPFAM" id="SSF53822">
    <property type="entry name" value="Periplasmic binding protein-like I"/>
    <property type="match status" value="1"/>
</dbReference>
<dbReference type="Gene3D" id="3.40.50.2300">
    <property type="match status" value="2"/>
</dbReference>
<dbReference type="CDD" id="cd01392">
    <property type="entry name" value="HTH_LacI"/>
    <property type="match status" value="1"/>
</dbReference>
<dbReference type="Pfam" id="PF00356">
    <property type="entry name" value="LacI"/>
    <property type="match status" value="1"/>
</dbReference>
<dbReference type="Proteomes" id="UP001589890">
    <property type="component" value="Unassembled WGS sequence"/>
</dbReference>
<dbReference type="InterPro" id="IPR000843">
    <property type="entry name" value="HTH_LacI"/>
</dbReference>
<evidence type="ECO:0000313" key="6">
    <source>
        <dbReference type="Proteomes" id="UP001589890"/>
    </source>
</evidence>
<dbReference type="RefSeq" id="WP_380057492.1">
    <property type="nucleotide sequence ID" value="NZ_JBHLTC010000057.1"/>
</dbReference>
<proteinExistence type="predicted"/>
<dbReference type="PROSITE" id="PS00356">
    <property type="entry name" value="HTH_LACI_1"/>
    <property type="match status" value="1"/>
</dbReference>
<dbReference type="PROSITE" id="PS50932">
    <property type="entry name" value="HTH_LACI_2"/>
    <property type="match status" value="1"/>
</dbReference>
<dbReference type="InterPro" id="IPR028082">
    <property type="entry name" value="Peripla_BP_I"/>
</dbReference>
<name>A0ABV6QXQ9_9ACTN</name>
<dbReference type="GO" id="GO:0003677">
    <property type="term" value="F:DNA binding"/>
    <property type="evidence" value="ECO:0007669"/>
    <property type="project" value="UniProtKB-KW"/>
</dbReference>
<keyword evidence="6" id="KW-1185">Reference proteome</keyword>
<evidence type="ECO:0000256" key="1">
    <source>
        <dbReference type="ARBA" id="ARBA00023015"/>
    </source>
</evidence>
<evidence type="ECO:0000256" key="2">
    <source>
        <dbReference type="ARBA" id="ARBA00023125"/>
    </source>
</evidence>
<dbReference type="SUPFAM" id="SSF47413">
    <property type="entry name" value="lambda repressor-like DNA-binding domains"/>
    <property type="match status" value="1"/>
</dbReference>
<dbReference type="CDD" id="cd06293">
    <property type="entry name" value="PBP1_LacI-like"/>
    <property type="match status" value="1"/>
</dbReference>
<comment type="caution">
    <text evidence="5">The sequence shown here is derived from an EMBL/GenBank/DDBJ whole genome shotgun (WGS) entry which is preliminary data.</text>
</comment>
<dbReference type="PANTHER" id="PTHR30146">
    <property type="entry name" value="LACI-RELATED TRANSCRIPTIONAL REPRESSOR"/>
    <property type="match status" value="1"/>
</dbReference>
<sequence>MARRTNGSGPGKGAAGVKDVAAAAGVSLGTVSNVLNRPDSVSPKTRAKVEQTMASLGFVRNESARQLRSGKSRILAYLMLDAGNPFFTDVARGVEEAAREAGLSVVLCNSNDDAGREADYLDLLEQQRVQGVLITPVDPASDRLSNLPNRGTPVVVVDRAAEDLSHCSVSVDDVLGGDVAISHLVELGHTRIAYVGGPENIGQVVDRRTGAQQAMARAGLPAEDLIDIPTAALTVAEGRGAGERLAGLPASRRPTAAFCANDLLALGLLQQCVRLGLRVPGDLAIVGYDDIEFAEAAAVPLTSVRQPRQLLGKTAAELLLDEASNPDHEHQRLTFTPELIVRTSTQG</sequence>
<evidence type="ECO:0000256" key="3">
    <source>
        <dbReference type="ARBA" id="ARBA00023163"/>
    </source>
</evidence>
<evidence type="ECO:0000259" key="4">
    <source>
        <dbReference type="PROSITE" id="PS50932"/>
    </source>
</evidence>
<protein>
    <submittedName>
        <fullName evidence="5">LacI family DNA-binding transcriptional regulator</fullName>
    </submittedName>
</protein>